<feature type="region of interest" description="Disordered" evidence="5">
    <location>
        <begin position="1415"/>
        <end position="1455"/>
    </location>
</feature>
<feature type="transmembrane region" description="Helical" evidence="6">
    <location>
        <begin position="979"/>
        <end position="998"/>
    </location>
</feature>
<feature type="transmembrane region" description="Helical" evidence="6">
    <location>
        <begin position="947"/>
        <end position="967"/>
    </location>
</feature>
<feature type="transmembrane region" description="Helical" evidence="6">
    <location>
        <begin position="47"/>
        <end position="66"/>
    </location>
</feature>
<feature type="transmembrane region" description="Helical" evidence="6">
    <location>
        <begin position="362"/>
        <end position="382"/>
    </location>
</feature>
<dbReference type="Pfam" id="PF00324">
    <property type="entry name" value="AA_permease"/>
    <property type="match status" value="4"/>
</dbReference>
<feature type="transmembrane region" description="Helical" evidence="6">
    <location>
        <begin position="128"/>
        <end position="147"/>
    </location>
</feature>
<accession>A0AAD9VDB8</accession>
<feature type="domain" description="SLC12A transporter C-terminal" evidence="8">
    <location>
        <begin position="1268"/>
        <end position="1389"/>
    </location>
</feature>
<dbReference type="InterPro" id="IPR004841">
    <property type="entry name" value="AA-permease/SLC12A_dom"/>
</dbReference>
<evidence type="ECO:0000259" key="7">
    <source>
        <dbReference type="Pfam" id="PF00324"/>
    </source>
</evidence>
<keyword evidence="2 6" id="KW-0812">Transmembrane</keyword>
<organism evidence="9 10">
    <name type="scientific">Acropora cervicornis</name>
    <name type="common">Staghorn coral</name>
    <dbReference type="NCBI Taxonomy" id="6130"/>
    <lineage>
        <taxon>Eukaryota</taxon>
        <taxon>Metazoa</taxon>
        <taxon>Cnidaria</taxon>
        <taxon>Anthozoa</taxon>
        <taxon>Hexacorallia</taxon>
        <taxon>Scleractinia</taxon>
        <taxon>Astrocoeniina</taxon>
        <taxon>Acroporidae</taxon>
        <taxon>Acropora</taxon>
    </lineage>
</organism>
<feature type="compositionally biased region" description="Basic and acidic residues" evidence="5">
    <location>
        <begin position="1430"/>
        <end position="1455"/>
    </location>
</feature>
<feature type="region of interest" description="Disordered" evidence="5">
    <location>
        <begin position="838"/>
        <end position="868"/>
    </location>
</feature>
<dbReference type="Proteomes" id="UP001249851">
    <property type="component" value="Unassembled WGS sequence"/>
</dbReference>
<evidence type="ECO:0000313" key="10">
    <source>
        <dbReference type="Proteomes" id="UP001249851"/>
    </source>
</evidence>
<feature type="domain" description="Amino acid permease/ SLC12A" evidence="7">
    <location>
        <begin position="1012"/>
        <end position="1223"/>
    </location>
</feature>
<dbReference type="PANTHER" id="PTHR11827">
    <property type="entry name" value="SOLUTE CARRIER FAMILY 12, CATION COTRANSPORTERS"/>
    <property type="match status" value="1"/>
</dbReference>
<feature type="domain" description="Amino acid permease/ SLC12A" evidence="7">
    <location>
        <begin position="121"/>
        <end position="380"/>
    </location>
</feature>
<reference evidence="9" key="2">
    <citation type="journal article" date="2023" name="Science">
        <title>Genomic signatures of disease resistance in endangered staghorn corals.</title>
        <authorList>
            <person name="Vollmer S.V."/>
            <person name="Selwyn J.D."/>
            <person name="Despard B.A."/>
            <person name="Roesel C.L."/>
        </authorList>
    </citation>
    <scope>NUCLEOTIDE SEQUENCE</scope>
    <source>
        <strain evidence="9">K2</strain>
    </source>
</reference>
<dbReference type="GO" id="GO:1990573">
    <property type="term" value="P:potassium ion import across plasma membrane"/>
    <property type="evidence" value="ECO:0007669"/>
    <property type="project" value="TreeGrafter"/>
</dbReference>
<comment type="subcellular location">
    <subcellularLocation>
        <location evidence="1">Membrane</location>
        <topology evidence="1">Multi-pass membrane protein</topology>
    </subcellularLocation>
</comment>
<dbReference type="PANTHER" id="PTHR11827:SF103">
    <property type="entry name" value="SODIUM CHLORIDE COTRANSPORTER 69, ISOFORM E"/>
    <property type="match status" value="1"/>
</dbReference>
<feature type="transmembrane region" description="Helical" evidence="6">
    <location>
        <begin position="153"/>
        <end position="172"/>
    </location>
</feature>
<feature type="compositionally biased region" description="Polar residues" evidence="5">
    <location>
        <begin position="806"/>
        <end position="816"/>
    </location>
</feature>
<feature type="domain" description="SLC12A transporter C-terminal" evidence="8">
    <location>
        <begin position="1413"/>
        <end position="1632"/>
    </location>
</feature>
<keyword evidence="3 6" id="KW-1133">Transmembrane helix</keyword>
<evidence type="ECO:0000256" key="5">
    <source>
        <dbReference type="SAM" id="MobiDB-lite"/>
    </source>
</evidence>
<dbReference type="GO" id="GO:0055064">
    <property type="term" value="P:chloride ion homeostasis"/>
    <property type="evidence" value="ECO:0007669"/>
    <property type="project" value="TreeGrafter"/>
</dbReference>
<evidence type="ECO:0000259" key="8">
    <source>
        <dbReference type="Pfam" id="PF03522"/>
    </source>
</evidence>
<dbReference type="Gene3D" id="1.20.1740.10">
    <property type="entry name" value="Amino acid/polyamine transporter I"/>
    <property type="match status" value="2"/>
</dbReference>
<dbReference type="InterPro" id="IPR018491">
    <property type="entry name" value="SLC12_C"/>
</dbReference>
<evidence type="ECO:0000256" key="4">
    <source>
        <dbReference type="ARBA" id="ARBA00023136"/>
    </source>
</evidence>
<gene>
    <name evidence="9" type="ORF">P5673_005090</name>
</gene>
<dbReference type="GO" id="GO:0006884">
    <property type="term" value="P:cell volume homeostasis"/>
    <property type="evidence" value="ECO:0007669"/>
    <property type="project" value="TreeGrafter"/>
</dbReference>
<proteinExistence type="predicted"/>
<feature type="domain" description="SLC12A transporter C-terminal" evidence="8">
    <location>
        <begin position="429"/>
        <end position="551"/>
    </location>
</feature>
<feature type="transmembrane region" description="Helical" evidence="6">
    <location>
        <begin position="205"/>
        <end position="223"/>
    </location>
</feature>
<dbReference type="GO" id="GO:0055075">
    <property type="term" value="P:potassium ion homeostasis"/>
    <property type="evidence" value="ECO:0007669"/>
    <property type="project" value="TreeGrafter"/>
</dbReference>
<dbReference type="EMBL" id="JARQWQ010000008">
    <property type="protein sequence ID" value="KAK2570301.1"/>
    <property type="molecule type" value="Genomic_DNA"/>
</dbReference>
<keyword evidence="10" id="KW-1185">Reference proteome</keyword>
<keyword evidence="4 6" id="KW-0472">Membrane</keyword>
<feature type="transmembrane region" description="Helical" evidence="6">
    <location>
        <begin position="1091"/>
        <end position="1111"/>
    </location>
</feature>
<feature type="region of interest" description="Disordered" evidence="5">
    <location>
        <begin position="801"/>
        <end position="825"/>
    </location>
</feature>
<feature type="compositionally biased region" description="Basic and acidic residues" evidence="5">
    <location>
        <begin position="591"/>
        <end position="603"/>
    </location>
</feature>
<feature type="transmembrane region" description="Helical" evidence="6">
    <location>
        <begin position="243"/>
        <end position="262"/>
    </location>
</feature>
<dbReference type="FunFam" id="1.20.1740.10:FF:000022">
    <property type="entry name" value="Bumetanide-sensitive na-k-cl cotransport protein"/>
    <property type="match status" value="1"/>
</dbReference>
<feature type="domain" description="Amino acid permease/ SLC12A" evidence="7">
    <location>
        <begin position="46"/>
        <end position="104"/>
    </location>
</feature>
<feature type="domain" description="SLC12A transporter C-terminal" evidence="8">
    <location>
        <begin position="574"/>
        <end position="711"/>
    </location>
</feature>
<protein>
    <submittedName>
        <fullName evidence="9">Solute carrier family 12 member 2</fullName>
    </submittedName>
</protein>
<feature type="domain" description="Amino acid permease/ SLC12A" evidence="7">
    <location>
        <begin position="952"/>
        <end position="1008"/>
    </location>
</feature>
<feature type="transmembrane region" description="Helical" evidence="6">
    <location>
        <begin position="1057"/>
        <end position="1079"/>
    </location>
</feature>
<comment type="caution">
    <text evidence="9">The sequence shown here is derived from an EMBL/GenBank/DDBJ whole genome shotgun (WGS) entry which is preliminary data.</text>
</comment>
<evidence type="ECO:0000313" key="9">
    <source>
        <dbReference type="EMBL" id="KAK2570301.1"/>
    </source>
</evidence>
<name>A0AAD9VDB8_ACRCE</name>
<feature type="region of interest" description="Disordered" evidence="5">
    <location>
        <begin position="569"/>
        <end position="603"/>
    </location>
</feature>
<dbReference type="GO" id="GO:0008511">
    <property type="term" value="F:sodium:potassium:chloride symporter activity"/>
    <property type="evidence" value="ECO:0007669"/>
    <property type="project" value="TreeGrafter"/>
</dbReference>
<evidence type="ECO:0000256" key="1">
    <source>
        <dbReference type="ARBA" id="ARBA00004141"/>
    </source>
</evidence>
<feature type="compositionally biased region" description="Polar residues" evidence="5">
    <location>
        <begin position="579"/>
        <end position="590"/>
    </location>
</feature>
<dbReference type="InterPro" id="IPR004842">
    <property type="entry name" value="SLC12A_fam"/>
</dbReference>
<dbReference type="GO" id="GO:0016020">
    <property type="term" value="C:membrane"/>
    <property type="evidence" value="ECO:0007669"/>
    <property type="project" value="UniProtKB-SubCell"/>
</dbReference>
<dbReference type="Pfam" id="PF03522">
    <property type="entry name" value="SLC12"/>
    <property type="match status" value="4"/>
</dbReference>
<evidence type="ECO:0000256" key="2">
    <source>
        <dbReference type="ARBA" id="ARBA00022692"/>
    </source>
</evidence>
<feature type="compositionally biased region" description="Low complexity" evidence="5">
    <location>
        <begin position="855"/>
        <end position="866"/>
    </location>
</feature>
<evidence type="ECO:0000256" key="3">
    <source>
        <dbReference type="ARBA" id="ARBA00022989"/>
    </source>
</evidence>
<evidence type="ECO:0000256" key="6">
    <source>
        <dbReference type="SAM" id="Phobius"/>
    </source>
</evidence>
<feature type="transmembrane region" description="Helical" evidence="6">
    <location>
        <begin position="72"/>
        <end position="94"/>
    </location>
</feature>
<sequence>MCKNAYFSLVDLTEQDGVVAKNVDEDLLEVKTRGPPKAPKFGWVKGVLIRCLLNIWGVILYLRLSWVVGQAGIGLASVIILLSAMVTTLTTLSMSAVCTNGEIKGETVRDILRDNDSLIVDESNDIRIIGVVTIVILLGVTMVGLKWVVRAHMFFFIVLVISILNVVIGTFIGPQSEESKAKGFLGYKKDLFETNFRPDFKGESFVSVFAVFFPATTGIPGGISISNDLKDVHKAVPKGTPLAVLISTLVYVVLAFFLGACVEREALGLVHDAVNATNGSITSCVSQECQYGLLNDFQVMAAVSGLGPIVIAGIFASTLSSALANLVGAPKTFQAVCKDHLFPFSGFFGVGYGPGEEPRRGYLLAFFVAVAFILIGDLNVIAPVNWGSSSQAFSFVQALRYTLRLEGIEDHMKNFRPHCLVLSGRPQDRPNLVYLASHITKNVSLMVYGHVMIRKPFGALPAVDEEDIQWMREHRIKAFRAVTTAPSLREGVQSMMHLAGLGKMRPNTVVMGFKRNWTDQKNIHDIVDYLSVINDTFELNYGLVILRMDEKQKREIIVQLEGDDIENSDSILDEDEYSQSKPRSSPATKSTQEERESLTSLDKHSPEILEDRVETSLKEKQRGTIDVWWIYDDGVLTVLIPYLLSLHRAWKQCKLKIFSADIRSKHGLSPERLHMANLLKKFRIDASCVEQIEGINKKPSQESIDSFRRLPVGQELSDAPIEDKKVLRSIRIGELKDSEETWDTFYGLLSFALQQQTDSGVLSCLNISAGTDAMPSSHKNAVILAQFKMSDADKDTRIANIKTRDANMNQSGSASHSTERSNSKKFTVKKLKFAPEIAVPPAQDSDGSAEGFGKQSPQTPSSPGQQFTYGYATNEAIPMTVFYRSQHSQGHSGKQRPTLQQLRKDFENDREGGEVDLTEQDAVVAENEAEGDVVEEKTGAKAKAPKFGWVRGVLFGCLLNIWGVILFRRLAWVVGHAGIGLASVIILLSAMVTTLTTLSMSAVCTNGEIKGVISILNVVIGTFIGPQSEESKAKGFLGYKKDLFETNFGPGFKGESFVSVFAVFFPATTGILGGVSISNDLKEVHKAVPKGTLLAVLISTMVYVMLAWFLGACVEREALGLVHDAVNATNGSTASCVSQECPYGLLNDFQVMEAVSGWGPIVIVGIFASTLSSALANLVGAPKTFQAVCKDHLFPYIGFFGVGYGPGEEPRRGYLLTFFVAVVNWGSSSQAFSFVQALRYALRLEGIEDHVKNFRPHCLVLSGRPQDRPNLVYLVSQITKNVSLMVYGHVMIRKPFGALPAVDEEDMQWMREHRIKAFRAVTTAPSLRAGVQAMMHLAGLGKMRPNTVVMGFKRNWTDQKNIHDVVDYLGVINDTFELNYGLVILRMDEKQKREIIVQLEGDDIENFDSILDEDEYSKSKPRSSPATKSTQEERESLTSPDKHSPEISEDRVETSLKEKQRGTIDVWWIYDDGGLTVLIPYLLSLHRAWKHCKLRFFSADIRSKHEVSPQRLRMANLLKKFRIDASCVEQTEGISKKPSEESIDAFRRLPVRQELADAPIEDKKVLRTIRIGELVRQNCTPDTSLVVISIPVPVADVTTPLMYMSWLEVLSADLPPTLLVRGNQTNVLTFYS</sequence>
<reference evidence="9" key="1">
    <citation type="journal article" date="2023" name="G3 (Bethesda)">
        <title>Whole genome assembly and annotation of the endangered Caribbean coral Acropora cervicornis.</title>
        <authorList>
            <person name="Selwyn J.D."/>
            <person name="Vollmer S.V."/>
        </authorList>
    </citation>
    <scope>NUCLEOTIDE SEQUENCE</scope>
    <source>
        <strain evidence="9">K2</strain>
    </source>
</reference>
<dbReference type="GO" id="GO:0055078">
    <property type="term" value="P:sodium ion homeostasis"/>
    <property type="evidence" value="ECO:0007669"/>
    <property type="project" value="TreeGrafter"/>
</dbReference>